<dbReference type="EMBL" id="JAUTBF010000001">
    <property type="protein sequence ID" value="MDQ1122850.1"/>
    <property type="molecule type" value="Genomic_DNA"/>
</dbReference>
<keyword evidence="3" id="KW-1185">Reference proteome</keyword>
<dbReference type="Proteomes" id="UP001226691">
    <property type="component" value="Unassembled WGS sequence"/>
</dbReference>
<organism evidence="2 3">
    <name type="scientific">Microbacterium trichothecenolyticum</name>
    <name type="common">Aureobacterium trichothecenolyticum</name>
    <dbReference type="NCBI Taxonomy" id="69370"/>
    <lineage>
        <taxon>Bacteria</taxon>
        <taxon>Bacillati</taxon>
        <taxon>Actinomycetota</taxon>
        <taxon>Actinomycetes</taxon>
        <taxon>Micrococcales</taxon>
        <taxon>Microbacteriaceae</taxon>
        <taxon>Microbacterium</taxon>
    </lineage>
</organism>
<accession>A0ABU0TTR8</accession>
<proteinExistence type="predicted"/>
<dbReference type="InterPro" id="IPR018691">
    <property type="entry name" value="DUF2188"/>
</dbReference>
<feature type="compositionally biased region" description="Basic and acidic residues" evidence="1">
    <location>
        <begin position="1"/>
        <end position="14"/>
    </location>
</feature>
<evidence type="ECO:0000313" key="3">
    <source>
        <dbReference type="Proteomes" id="UP001226691"/>
    </source>
</evidence>
<feature type="region of interest" description="Disordered" evidence="1">
    <location>
        <begin position="1"/>
        <end position="44"/>
    </location>
</feature>
<evidence type="ECO:0000313" key="2">
    <source>
        <dbReference type="EMBL" id="MDQ1122850.1"/>
    </source>
</evidence>
<feature type="compositionally biased region" description="Polar residues" evidence="1">
    <location>
        <begin position="15"/>
        <end position="24"/>
    </location>
</feature>
<sequence length="72" mass="7857">MRCDMDAMSRHDVTTRSNRGQWENSVAGRPDLSASYSSREEAIDQGRATADELGSRHIVEVAETTGAVTDDS</sequence>
<gene>
    <name evidence="2" type="ORF">QE412_001423</name>
</gene>
<comment type="caution">
    <text evidence="2">The sequence shown here is derived from an EMBL/GenBank/DDBJ whole genome shotgun (WGS) entry which is preliminary data.</text>
</comment>
<evidence type="ECO:0000256" key="1">
    <source>
        <dbReference type="SAM" id="MobiDB-lite"/>
    </source>
</evidence>
<name>A0ABU0TTR8_MICTR</name>
<reference evidence="2 3" key="1">
    <citation type="submission" date="2023-07" db="EMBL/GenBank/DDBJ databases">
        <title>Functional and genomic diversity of the sorghum phyllosphere microbiome.</title>
        <authorList>
            <person name="Shade A."/>
        </authorList>
    </citation>
    <scope>NUCLEOTIDE SEQUENCE [LARGE SCALE GENOMIC DNA]</scope>
    <source>
        <strain evidence="2 3">SORGH_AS_1207</strain>
    </source>
</reference>
<evidence type="ECO:0008006" key="4">
    <source>
        <dbReference type="Google" id="ProtNLM"/>
    </source>
</evidence>
<protein>
    <recommendedName>
        <fullName evidence="4">DUF2188 domain-containing protein</fullName>
    </recommendedName>
</protein>
<dbReference type="Pfam" id="PF09954">
    <property type="entry name" value="DUF2188"/>
    <property type="match status" value="1"/>
</dbReference>